<reference evidence="3 4" key="1">
    <citation type="journal article" date="2015" name="Genome Biol. Evol.">
        <title>Comparative Genomics of a Bacterivorous Green Alga Reveals Evolutionary Causalities and Consequences of Phago-Mixotrophic Mode of Nutrition.</title>
        <authorList>
            <person name="Burns J.A."/>
            <person name="Paasch A."/>
            <person name="Narechania A."/>
            <person name="Kim E."/>
        </authorList>
    </citation>
    <scope>NUCLEOTIDE SEQUENCE [LARGE SCALE GENOMIC DNA]</scope>
    <source>
        <strain evidence="3 4">PLY_AMNH</strain>
    </source>
</reference>
<feature type="region of interest" description="Disordered" evidence="1">
    <location>
        <begin position="1"/>
        <end position="23"/>
    </location>
</feature>
<dbReference type="EMBL" id="LGRX02001273">
    <property type="protein sequence ID" value="KAK3286426.1"/>
    <property type="molecule type" value="Genomic_DNA"/>
</dbReference>
<evidence type="ECO:0000256" key="1">
    <source>
        <dbReference type="SAM" id="MobiDB-lite"/>
    </source>
</evidence>
<organism evidence="3 4">
    <name type="scientific">Cymbomonas tetramitiformis</name>
    <dbReference type="NCBI Taxonomy" id="36881"/>
    <lineage>
        <taxon>Eukaryota</taxon>
        <taxon>Viridiplantae</taxon>
        <taxon>Chlorophyta</taxon>
        <taxon>Pyramimonadophyceae</taxon>
        <taxon>Pyramimonadales</taxon>
        <taxon>Pyramimonadaceae</taxon>
        <taxon>Cymbomonas</taxon>
    </lineage>
</organism>
<feature type="transmembrane region" description="Helical" evidence="2">
    <location>
        <begin position="128"/>
        <end position="148"/>
    </location>
</feature>
<evidence type="ECO:0000313" key="4">
    <source>
        <dbReference type="Proteomes" id="UP001190700"/>
    </source>
</evidence>
<accession>A0AAE0LIB4</accession>
<sequence>MERTDDHASPADDDCESAASEAGSASSEAAEWNALRAGGFLLYSKIAMKWRLCHDYAQKHVGNLNIATSTSMAWRRTVNMLETLKTKAWELKVSYVSGEGPKGKVSKSSLDKTQTGETVRFGARRSDLWWALLILLSLCTMYALPHVFSSSLPDLGHEKDLPSTRTRKSPPRSSATHSSRGGSPAHSSKPTSKSKAQAPPHKAAAGQVSSSRVRHKSAEEVANMRDVKNAVAEMNEPRHRAEAREQMNIAVKARMLETAAQRAMVDKKRQAVQPDMVLLDINA</sequence>
<dbReference type="AlphaFoldDB" id="A0AAE0LIB4"/>
<keyword evidence="2" id="KW-1133">Transmembrane helix</keyword>
<comment type="caution">
    <text evidence="3">The sequence shown here is derived from an EMBL/GenBank/DDBJ whole genome shotgun (WGS) entry which is preliminary data.</text>
</comment>
<gene>
    <name evidence="3" type="ORF">CYMTET_6024</name>
</gene>
<keyword evidence="2" id="KW-0812">Transmembrane</keyword>
<feature type="region of interest" description="Disordered" evidence="1">
    <location>
        <begin position="153"/>
        <end position="223"/>
    </location>
</feature>
<feature type="compositionally biased region" description="Basic and acidic residues" evidence="1">
    <location>
        <begin position="1"/>
        <end position="10"/>
    </location>
</feature>
<feature type="compositionally biased region" description="Polar residues" evidence="1">
    <location>
        <begin position="177"/>
        <end position="195"/>
    </location>
</feature>
<protein>
    <submittedName>
        <fullName evidence="3">Uncharacterized protein</fullName>
    </submittedName>
</protein>
<name>A0AAE0LIB4_9CHLO</name>
<evidence type="ECO:0000256" key="2">
    <source>
        <dbReference type="SAM" id="Phobius"/>
    </source>
</evidence>
<evidence type="ECO:0000313" key="3">
    <source>
        <dbReference type="EMBL" id="KAK3286426.1"/>
    </source>
</evidence>
<keyword evidence="2" id="KW-0472">Membrane</keyword>
<keyword evidence="4" id="KW-1185">Reference proteome</keyword>
<proteinExistence type="predicted"/>
<dbReference type="Proteomes" id="UP001190700">
    <property type="component" value="Unassembled WGS sequence"/>
</dbReference>